<proteinExistence type="inferred from homology"/>
<evidence type="ECO:0000256" key="8">
    <source>
        <dbReference type="ARBA" id="ARBA00023004"/>
    </source>
</evidence>
<keyword evidence="7" id="KW-0813">Transport</keyword>
<dbReference type="Proteomes" id="UP001344447">
    <property type="component" value="Unassembled WGS sequence"/>
</dbReference>
<name>A0AAN7TXZ3_9MYCE</name>
<dbReference type="Gene3D" id="3.10.120.10">
    <property type="entry name" value="Cytochrome b5-like heme/steroid binding domain"/>
    <property type="match status" value="1"/>
</dbReference>
<dbReference type="FunFam" id="3.10.120.10:FF:000007">
    <property type="entry name" value="Sulfite oxidase, mitochondrial"/>
    <property type="match status" value="1"/>
</dbReference>
<evidence type="ECO:0000256" key="9">
    <source>
        <dbReference type="ARBA" id="ARBA00023098"/>
    </source>
</evidence>
<evidence type="ECO:0000256" key="2">
    <source>
        <dbReference type="ARBA" id="ARBA00009295"/>
    </source>
</evidence>
<evidence type="ECO:0000256" key="12">
    <source>
        <dbReference type="RuleBase" id="RU362121"/>
    </source>
</evidence>
<accession>A0AAN7TXZ3</accession>
<dbReference type="InterPro" id="IPR018506">
    <property type="entry name" value="Cyt_B5_heme-BS"/>
</dbReference>
<dbReference type="Pfam" id="PF00173">
    <property type="entry name" value="Cyt-b5"/>
    <property type="match status" value="1"/>
</dbReference>
<gene>
    <name evidence="15" type="ORF">RB653_002668</name>
</gene>
<sequence length="131" mass="14499">MSEKTYTRQEVSKHCSLDSLWIIYNDDVFDVTNFVVEHPGGEEVLKGNGGKDATQEFDDVGHSASAIAKMQSLRIGRIEGAKPREERKKEIKKTTTTSAPKQQESGGLGLLKIPIIIIVLAVVAYFFMGEQ</sequence>
<dbReference type="PANTHER" id="PTHR19359:SF14">
    <property type="entry name" value="CYTOCHROME B5 A"/>
    <property type="match status" value="1"/>
</dbReference>
<dbReference type="InterPro" id="IPR001199">
    <property type="entry name" value="Cyt_B5-like_heme/steroid-bd"/>
</dbReference>
<keyword evidence="10" id="KW-0275">Fatty acid biosynthesis</keyword>
<keyword evidence="4 12" id="KW-0349">Heme</keyword>
<feature type="region of interest" description="Disordered" evidence="13">
    <location>
        <begin position="78"/>
        <end position="105"/>
    </location>
</feature>
<dbReference type="SMART" id="SM01117">
    <property type="entry name" value="Cyt-b5"/>
    <property type="match status" value="1"/>
</dbReference>
<evidence type="ECO:0000256" key="6">
    <source>
        <dbReference type="ARBA" id="ARBA00022832"/>
    </source>
</evidence>
<evidence type="ECO:0000256" key="5">
    <source>
        <dbReference type="ARBA" id="ARBA00022723"/>
    </source>
</evidence>
<evidence type="ECO:0000256" key="10">
    <source>
        <dbReference type="ARBA" id="ARBA00023160"/>
    </source>
</evidence>
<dbReference type="AlphaFoldDB" id="A0AAN7TXZ3"/>
<dbReference type="SUPFAM" id="SSF55856">
    <property type="entry name" value="Cytochrome b5-like heme/steroid binding domain"/>
    <property type="match status" value="1"/>
</dbReference>
<keyword evidence="7" id="KW-0249">Electron transport</keyword>
<keyword evidence="12" id="KW-0812">Transmembrane</keyword>
<evidence type="ECO:0000256" key="4">
    <source>
        <dbReference type="ARBA" id="ARBA00022617"/>
    </source>
</evidence>
<keyword evidence="5 12" id="KW-0479">Metal-binding</keyword>
<evidence type="ECO:0000256" key="1">
    <source>
        <dbReference type="ARBA" id="ARBA00001962"/>
    </source>
</evidence>
<keyword evidence="3" id="KW-0444">Lipid biosynthesis</keyword>
<dbReference type="GO" id="GO:0046872">
    <property type="term" value="F:metal ion binding"/>
    <property type="evidence" value="ECO:0007669"/>
    <property type="project" value="UniProtKB-UniRule"/>
</dbReference>
<comment type="cofactor">
    <cofactor evidence="1">
        <name>Fe cation</name>
        <dbReference type="ChEBI" id="CHEBI:24875"/>
    </cofactor>
</comment>
<dbReference type="GO" id="GO:0006633">
    <property type="term" value="P:fatty acid biosynthetic process"/>
    <property type="evidence" value="ECO:0007669"/>
    <property type="project" value="UniProtKB-KW"/>
</dbReference>
<evidence type="ECO:0000256" key="7">
    <source>
        <dbReference type="ARBA" id="ARBA00022982"/>
    </source>
</evidence>
<evidence type="ECO:0000256" key="13">
    <source>
        <dbReference type="SAM" id="MobiDB-lite"/>
    </source>
</evidence>
<evidence type="ECO:0000256" key="11">
    <source>
        <dbReference type="ARBA" id="ARBA00038168"/>
    </source>
</evidence>
<dbReference type="GO" id="GO:0016020">
    <property type="term" value="C:membrane"/>
    <property type="evidence" value="ECO:0007669"/>
    <property type="project" value="TreeGrafter"/>
</dbReference>
<keyword evidence="16" id="KW-1185">Reference proteome</keyword>
<dbReference type="PROSITE" id="PS00191">
    <property type="entry name" value="CYTOCHROME_B5_1"/>
    <property type="match status" value="1"/>
</dbReference>
<reference evidence="15 16" key="1">
    <citation type="submission" date="2023-11" db="EMBL/GenBank/DDBJ databases">
        <title>Dfirmibasis_genome.</title>
        <authorList>
            <person name="Edelbroek B."/>
            <person name="Kjellin J."/>
            <person name="Jerlstrom-Hultqvist J."/>
            <person name="Soderbom F."/>
        </authorList>
    </citation>
    <scope>NUCLEOTIDE SEQUENCE [LARGE SCALE GENOMIC DNA]</scope>
    <source>
        <strain evidence="15 16">TNS-C-14</strain>
    </source>
</reference>
<keyword evidence="9" id="KW-0443">Lipid metabolism</keyword>
<protein>
    <recommendedName>
        <fullName evidence="14">Cytochrome b5 heme-binding domain-containing protein</fullName>
    </recommendedName>
</protein>
<dbReference type="GO" id="GO:0020037">
    <property type="term" value="F:heme binding"/>
    <property type="evidence" value="ECO:0007669"/>
    <property type="project" value="UniProtKB-UniRule"/>
</dbReference>
<dbReference type="PANTHER" id="PTHR19359">
    <property type="entry name" value="CYTOCHROME B5"/>
    <property type="match status" value="1"/>
</dbReference>
<feature type="domain" description="Cytochrome b5 heme-binding" evidence="14">
    <location>
        <begin position="3"/>
        <end position="79"/>
    </location>
</feature>
<organism evidence="15 16">
    <name type="scientific">Dictyostelium firmibasis</name>
    <dbReference type="NCBI Taxonomy" id="79012"/>
    <lineage>
        <taxon>Eukaryota</taxon>
        <taxon>Amoebozoa</taxon>
        <taxon>Evosea</taxon>
        <taxon>Eumycetozoa</taxon>
        <taxon>Dictyostelia</taxon>
        <taxon>Dictyosteliales</taxon>
        <taxon>Dictyosteliaceae</taxon>
        <taxon>Dictyostelium</taxon>
    </lineage>
</organism>
<keyword evidence="12" id="KW-1133">Transmembrane helix</keyword>
<comment type="similarity">
    <text evidence="2">Belongs to the fatty acid desaturase type 1 family.</text>
</comment>
<dbReference type="PROSITE" id="PS50255">
    <property type="entry name" value="CYTOCHROME_B5_2"/>
    <property type="match status" value="1"/>
</dbReference>
<evidence type="ECO:0000313" key="16">
    <source>
        <dbReference type="Proteomes" id="UP001344447"/>
    </source>
</evidence>
<dbReference type="EMBL" id="JAVFKY010000004">
    <property type="protein sequence ID" value="KAK5577723.1"/>
    <property type="molecule type" value="Genomic_DNA"/>
</dbReference>
<evidence type="ECO:0000313" key="15">
    <source>
        <dbReference type="EMBL" id="KAK5577723.1"/>
    </source>
</evidence>
<dbReference type="PRINTS" id="PR00363">
    <property type="entry name" value="CYTOCHROMEB5"/>
</dbReference>
<dbReference type="InterPro" id="IPR036400">
    <property type="entry name" value="Cyt_B5-like_heme/steroid_sf"/>
</dbReference>
<keyword evidence="12" id="KW-0472">Membrane</keyword>
<feature type="transmembrane region" description="Helical" evidence="12">
    <location>
        <begin position="110"/>
        <end position="128"/>
    </location>
</feature>
<keyword evidence="8 12" id="KW-0408">Iron</keyword>
<comment type="caution">
    <text evidence="15">The sequence shown here is derived from an EMBL/GenBank/DDBJ whole genome shotgun (WGS) entry which is preliminary data.</text>
</comment>
<evidence type="ECO:0000259" key="14">
    <source>
        <dbReference type="PROSITE" id="PS50255"/>
    </source>
</evidence>
<keyword evidence="6" id="KW-0276">Fatty acid metabolism</keyword>
<dbReference type="InterPro" id="IPR050668">
    <property type="entry name" value="Cytochrome_b5"/>
</dbReference>
<feature type="compositionally biased region" description="Basic and acidic residues" evidence="13">
    <location>
        <begin position="78"/>
        <end position="93"/>
    </location>
</feature>
<evidence type="ECO:0000256" key="3">
    <source>
        <dbReference type="ARBA" id="ARBA00022516"/>
    </source>
</evidence>
<comment type="similarity">
    <text evidence="11 12">Belongs to the cytochrome b5 family.</text>
</comment>